<dbReference type="PANTHER" id="PTHR10745:SF8">
    <property type="entry name" value="DNA POLYMERASE SUBUNIT GAMMA-2, MITOCHONDRIAL"/>
    <property type="match status" value="1"/>
</dbReference>
<dbReference type="InterPro" id="IPR036621">
    <property type="entry name" value="Anticodon-bd_dom_sf"/>
</dbReference>
<dbReference type="GO" id="GO:0005739">
    <property type="term" value="C:mitochondrion"/>
    <property type="evidence" value="ECO:0007669"/>
    <property type="project" value="TreeGrafter"/>
</dbReference>
<dbReference type="InterPro" id="IPR045864">
    <property type="entry name" value="aa-tRNA-synth_II/BPL/LPL"/>
</dbReference>
<dbReference type="Gene3D" id="3.40.50.800">
    <property type="entry name" value="Anticodon-binding domain"/>
    <property type="match status" value="1"/>
</dbReference>
<evidence type="ECO:0000259" key="1">
    <source>
        <dbReference type="Pfam" id="PF03129"/>
    </source>
</evidence>
<accession>A0A1A9WXC8</accession>
<reference evidence="2" key="2">
    <citation type="submission" date="2020-05" db="UniProtKB">
        <authorList>
            <consortium name="EnsemblMetazoa"/>
        </authorList>
    </citation>
    <scope>IDENTIFICATION</scope>
    <source>
        <strain evidence="2">IAEA</strain>
    </source>
</reference>
<dbReference type="AlphaFoldDB" id="A0A1A9WXC8"/>
<reference evidence="3" key="1">
    <citation type="submission" date="2014-03" db="EMBL/GenBank/DDBJ databases">
        <authorList>
            <person name="Aksoy S."/>
            <person name="Warren W."/>
            <person name="Wilson R.K."/>
        </authorList>
    </citation>
    <scope>NUCLEOTIDE SEQUENCE [LARGE SCALE GENOMIC DNA]</scope>
    <source>
        <strain evidence="3">IAEA</strain>
    </source>
</reference>
<protein>
    <recommendedName>
        <fullName evidence="1">Anticodon-binding domain-containing protein</fullName>
    </recommendedName>
</protein>
<sequence length="360" mass="41423">MKCLKQILNVLQKNKFLCGEVVDGNKIRNVEFAENGEKFMNELLELWRQINCDWVKTDCTNGNAGNCNNNEIIESRVSFLDCKDFQNQYLRCEGTGEIFSHPILEKSATVKEEPNRNVVTLKSTSCRKLISDYFVERSIGLEKLYNLQRERKIWWMRLSANPSRYFVEAYDDPTPISQKKCQYVNQSTVVKSRFAFGSEDIESITLAYPQYINFADSPICLIRSSINLEIASTALLLDALENTQRLLLSLNRKLAPFQCVVACSHEGEKLDKDLIDLCLHICHIIRKIGLRVYDRHIHHSNYISLVEELSCTDCLGIPYAILVEKDSLKTGLLKLRNRDSSLSETIHISDIKAYLFKIFT</sequence>
<dbReference type="Pfam" id="PF03129">
    <property type="entry name" value="HGTP_anticodon"/>
    <property type="match status" value="1"/>
</dbReference>
<evidence type="ECO:0000313" key="3">
    <source>
        <dbReference type="Proteomes" id="UP000091820"/>
    </source>
</evidence>
<organism evidence="2 3">
    <name type="scientific">Glossina brevipalpis</name>
    <dbReference type="NCBI Taxonomy" id="37001"/>
    <lineage>
        <taxon>Eukaryota</taxon>
        <taxon>Metazoa</taxon>
        <taxon>Ecdysozoa</taxon>
        <taxon>Arthropoda</taxon>
        <taxon>Hexapoda</taxon>
        <taxon>Insecta</taxon>
        <taxon>Pterygota</taxon>
        <taxon>Neoptera</taxon>
        <taxon>Endopterygota</taxon>
        <taxon>Diptera</taxon>
        <taxon>Brachycera</taxon>
        <taxon>Muscomorpha</taxon>
        <taxon>Hippoboscoidea</taxon>
        <taxon>Glossinidae</taxon>
        <taxon>Glossina</taxon>
    </lineage>
</organism>
<keyword evidence="3" id="KW-1185">Reference proteome</keyword>
<dbReference type="Proteomes" id="UP000091820">
    <property type="component" value="Unassembled WGS sequence"/>
</dbReference>
<dbReference type="InterPro" id="IPR027031">
    <property type="entry name" value="Gly-tRNA_synthase/POLG2"/>
</dbReference>
<name>A0A1A9WXC8_9MUSC</name>
<proteinExistence type="predicted"/>
<dbReference type="GO" id="GO:0006264">
    <property type="term" value="P:mitochondrial DNA replication"/>
    <property type="evidence" value="ECO:0007669"/>
    <property type="project" value="TreeGrafter"/>
</dbReference>
<dbReference type="VEuPathDB" id="VectorBase:GBRI035981"/>
<dbReference type="SUPFAM" id="SSF52954">
    <property type="entry name" value="Class II aaRS ABD-related"/>
    <property type="match status" value="1"/>
</dbReference>
<dbReference type="InterPro" id="IPR004154">
    <property type="entry name" value="Anticodon-bd"/>
</dbReference>
<dbReference type="PANTHER" id="PTHR10745">
    <property type="entry name" value="GLYCYL-TRNA SYNTHETASE/DNA POLYMERASE SUBUNIT GAMMA-2"/>
    <property type="match status" value="1"/>
</dbReference>
<evidence type="ECO:0000313" key="2">
    <source>
        <dbReference type="EnsemblMetazoa" id="GBRI035981-PA"/>
    </source>
</evidence>
<dbReference type="STRING" id="37001.A0A1A9WXC8"/>
<dbReference type="Gene3D" id="3.30.930.10">
    <property type="entry name" value="Bira Bifunctional Protein, Domain 2"/>
    <property type="match status" value="1"/>
</dbReference>
<dbReference type="EnsemblMetazoa" id="GBRI035981-RA">
    <property type="protein sequence ID" value="GBRI035981-PA"/>
    <property type="gene ID" value="GBRI035981"/>
</dbReference>
<feature type="domain" description="Anticodon-binding" evidence="1">
    <location>
        <begin position="258"/>
        <end position="355"/>
    </location>
</feature>